<organism evidence="3 4">
    <name type="scientific">Scylla paramamosain</name>
    <name type="common">Mud crab</name>
    <dbReference type="NCBI Taxonomy" id="85552"/>
    <lineage>
        <taxon>Eukaryota</taxon>
        <taxon>Metazoa</taxon>
        <taxon>Ecdysozoa</taxon>
        <taxon>Arthropoda</taxon>
        <taxon>Crustacea</taxon>
        <taxon>Multicrustacea</taxon>
        <taxon>Malacostraca</taxon>
        <taxon>Eumalacostraca</taxon>
        <taxon>Eucarida</taxon>
        <taxon>Decapoda</taxon>
        <taxon>Pleocyemata</taxon>
        <taxon>Brachyura</taxon>
        <taxon>Eubrachyura</taxon>
        <taxon>Portunoidea</taxon>
        <taxon>Portunidae</taxon>
        <taxon>Portuninae</taxon>
        <taxon>Scylla</taxon>
    </lineage>
</organism>
<evidence type="ECO:0000256" key="1">
    <source>
        <dbReference type="SAM" id="Coils"/>
    </source>
</evidence>
<name>A0AAW0UZW4_SCYPA</name>
<keyword evidence="4" id="KW-1185">Reference proteome</keyword>
<proteinExistence type="predicted"/>
<dbReference type="EMBL" id="JARAKH010000003">
    <property type="protein sequence ID" value="KAK8405466.1"/>
    <property type="molecule type" value="Genomic_DNA"/>
</dbReference>
<keyword evidence="1" id="KW-0175">Coiled coil</keyword>
<accession>A0AAW0UZW4</accession>
<feature type="compositionally biased region" description="Pro residues" evidence="2">
    <location>
        <begin position="233"/>
        <end position="249"/>
    </location>
</feature>
<feature type="compositionally biased region" description="Low complexity" evidence="2">
    <location>
        <begin position="250"/>
        <end position="265"/>
    </location>
</feature>
<evidence type="ECO:0000256" key="2">
    <source>
        <dbReference type="SAM" id="MobiDB-lite"/>
    </source>
</evidence>
<evidence type="ECO:0000313" key="4">
    <source>
        <dbReference type="Proteomes" id="UP001487740"/>
    </source>
</evidence>
<feature type="coiled-coil region" evidence="1">
    <location>
        <begin position="27"/>
        <end position="54"/>
    </location>
</feature>
<evidence type="ECO:0000313" key="3">
    <source>
        <dbReference type="EMBL" id="KAK8405466.1"/>
    </source>
</evidence>
<feature type="region of interest" description="Disordered" evidence="2">
    <location>
        <begin position="219"/>
        <end position="266"/>
    </location>
</feature>
<comment type="caution">
    <text evidence="3">The sequence shown here is derived from an EMBL/GenBank/DDBJ whole genome shotgun (WGS) entry which is preliminary data.</text>
</comment>
<gene>
    <name evidence="3" type="ORF">O3P69_001797</name>
</gene>
<protein>
    <submittedName>
        <fullName evidence="3">Uncharacterized protein</fullName>
    </submittedName>
</protein>
<dbReference type="Proteomes" id="UP001487740">
    <property type="component" value="Unassembled WGS sequence"/>
</dbReference>
<reference evidence="3 4" key="1">
    <citation type="submission" date="2023-03" db="EMBL/GenBank/DDBJ databases">
        <title>High-quality genome of Scylla paramamosain provides insights in environmental adaptation.</title>
        <authorList>
            <person name="Zhang L."/>
        </authorList>
    </citation>
    <scope>NUCLEOTIDE SEQUENCE [LARGE SCALE GENOMIC DNA]</scope>
    <source>
        <strain evidence="3">LZ_2023a</strain>
        <tissue evidence="3">Muscle</tissue>
    </source>
</reference>
<dbReference type="AlphaFoldDB" id="A0AAW0UZW4"/>
<sequence length="617" mass="67864">MPLPRRSPRSTPRASTTVVPRSLQPLFQQARQTISDQQQAITTLQANMAALNTRGNVAPAPRVPLSAAPREMRPGYDTSCIQGAKHRTAAVVDTGAQVCIAGAALLSSLNIQPTQLQGRAGLRDVADLPLRYPALRSPTTDTDANLDEDLTEAVAAVVIATAEHEGHVLDESALRPLSPGTRVRMQNQASGTWDRTGLIVEALPYRQYTVRLDGSDRISLRNRKHLRPVAESTPPPAPPTLRPPTPPAAQPTTTPAQVSTPTQPQLCPAPRRQQMCLWCQKASTVFKKVDPKLHNVPIKPQNMYQIGVDLCSLLRSTVQASTKFSPFKMLYGREPVLPLDVDHELADCTLNLDNPEFEESDFHATLSKLEILQDVVFKKAEANTEQVQAELQDDFAKRRYKQKNFIVGDKVLHYNLHRADRKGGKQTNPWDGPYEVAQVCEKGLYSLIRPSTKAPSRLNAPHSFALLAMPVITMLAMTNMNLDTTFPPLATKRSATSSDTDLCKVPCTCPALPPLPNISTRASFLRACNGARIFSNSSCISHALHGSLVGMYIIEGDIRSLADDTDLKEVCHTLKAMDCTNIHEICWIHPCHLPCSTQVKWIRIEVSGTLPPKVFID</sequence>